<dbReference type="EMBL" id="NBTY01000006">
    <property type="protein sequence ID" value="OTP80331.1"/>
    <property type="molecule type" value="Genomic_DNA"/>
</dbReference>
<dbReference type="AlphaFoldDB" id="A0A242N9I0"/>
<gene>
    <name evidence="1" type="ORF">PAMC26510_01700</name>
</gene>
<organism evidence="1 2">
    <name type="scientific">Caballeronia sordidicola</name>
    <name type="common">Burkholderia sordidicola</name>
    <dbReference type="NCBI Taxonomy" id="196367"/>
    <lineage>
        <taxon>Bacteria</taxon>
        <taxon>Pseudomonadati</taxon>
        <taxon>Pseudomonadota</taxon>
        <taxon>Betaproteobacteria</taxon>
        <taxon>Burkholderiales</taxon>
        <taxon>Burkholderiaceae</taxon>
        <taxon>Caballeronia</taxon>
    </lineage>
</organism>
<reference evidence="1 2" key="1">
    <citation type="submission" date="2017-03" db="EMBL/GenBank/DDBJ databases">
        <title>Genome analysis of strain PAMC 26510.</title>
        <authorList>
            <person name="Oh H.-M."/>
            <person name="Yang J.-A."/>
        </authorList>
    </citation>
    <scope>NUCLEOTIDE SEQUENCE [LARGE SCALE GENOMIC DNA]</scope>
    <source>
        <strain evidence="1 2">PAMC 26510</strain>
    </source>
</reference>
<comment type="caution">
    <text evidence="1">The sequence shown here is derived from an EMBL/GenBank/DDBJ whole genome shotgun (WGS) entry which is preliminary data.</text>
</comment>
<evidence type="ECO:0000313" key="2">
    <source>
        <dbReference type="Proteomes" id="UP000194546"/>
    </source>
</evidence>
<evidence type="ECO:0000313" key="1">
    <source>
        <dbReference type="EMBL" id="OTP80331.1"/>
    </source>
</evidence>
<dbReference type="Proteomes" id="UP000194546">
    <property type="component" value="Unassembled WGS sequence"/>
</dbReference>
<name>A0A242N9I0_CABSO</name>
<protein>
    <submittedName>
        <fullName evidence="1">Uncharacterized protein</fullName>
    </submittedName>
</protein>
<sequence>MRQIKGVHGARLDATMALVMLNVALRGGTVTCQVLTRRE</sequence>
<proteinExistence type="predicted"/>
<accession>A0A242N9I0</accession>